<evidence type="ECO:0000313" key="10">
    <source>
        <dbReference type="Proteomes" id="UP000837857"/>
    </source>
</evidence>
<organism evidence="9 10">
    <name type="scientific">Iphiclides podalirius</name>
    <name type="common">scarce swallowtail</name>
    <dbReference type="NCBI Taxonomy" id="110791"/>
    <lineage>
        <taxon>Eukaryota</taxon>
        <taxon>Metazoa</taxon>
        <taxon>Ecdysozoa</taxon>
        <taxon>Arthropoda</taxon>
        <taxon>Hexapoda</taxon>
        <taxon>Insecta</taxon>
        <taxon>Pterygota</taxon>
        <taxon>Neoptera</taxon>
        <taxon>Endopterygota</taxon>
        <taxon>Lepidoptera</taxon>
        <taxon>Glossata</taxon>
        <taxon>Ditrysia</taxon>
        <taxon>Papilionoidea</taxon>
        <taxon>Papilionidae</taxon>
        <taxon>Papilioninae</taxon>
        <taxon>Iphiclides</taxon>
    </lineage>
</organism>
<evidence type="ECO:0000256" key="1">
    <source>
        <dbReference type="ARBA" id="ARBA00001971"/>
    </source>
</evidence>
<reference evidence="9" key="1">
    <citation type="submission" date="2022-03" db="EMBL/GenBank/DDBJ databases">
        <authorList>
            <person name="Martin H S."/>
        </authorList>
    </citation>
    <scope>NUCLEOTIDE SEQUENCE</scope>
</reference>
<dbReference type="InterPro" id="IPR017972">
    <property type="entry name" value="Cyt_P450_CS"/>
</dbReference>
<dbReference type="PANTHER" id="PTHR24279:SF120">
    <property type="entry name" value="CYTOCHROME P450"/>
    <property type="match status" value="1"/>
</dbReference>
<keyword evidence="7 8" id="KW-0503">Monooxygenase</keyword>
<protein>
    <recommendedName>
        <fullName evidence="11">Cytochrome P450</fullName>
    </recommendedName>
</protein>
<dbReference type="PROSITE" id="PS00086">
    <property type="entry name" value="CYTOCHROME_P450"/>
    <property type="match status" value="1"/>
</dbReference>
<accession>A0ABN8IUF0</accession>
<dbReference type="InterPro" id="IPR050479">
    <property type="entry name" value="CYP11_CYP27_families"/>
</dbReference>
<comment type="cofactor">
    <cofactor evidence="1">
        <name>heme</name>
        <dbReference type="ChEBI" id="CHEBI:30413"/>
    </cofactor>
</comment>
<evidence type="ECO:0000313" key="9">
    <source>
        <dbReference type="EMBL" id="CAH2063618.1"/>
    </source>
</evidence>
<evidence type="ECO:0000256" key="4">
    <source>
        <dbReference type="ARBA" id="ARBA00022723"/>
    </source>
</evidence>
<evidence type="ECO:0000256" key="7">
    <source>
        <dbReference type="ARBA" id="ARBA00023033"/>
    </source>
</evidence>
<evidence type="ECO:0000256" key="3">
    <source>
        <dbReference type="ARBA" id="ARBA00022617"/>
    </source>
</evidence>
<gene>
    <name evidence="9" type="ORF">IPOD504_LOCUS12599</name>
</gene>
<dbReference type="Proteomes" id="UP000837857">
    <property type="component" value="Chromosome 3"/>
</dbReference>
<keyword evidence="6 8" id="KW-0408">Iron</keyword>
<dbReference type="EMBL" id="OW152815">
    <property type="protein sequence ID" value="CAH2063618.1"/>
    <property type="molecule type" value="Genomic_DNA"/>
</dbReference>
<feature type="non-terminal residue" evidence="9">
    <location>
        <position position="510"/>
    </location>
</feature>
<name>A0ABN8IUF0_9NEOP</name>
<keyword evidence="3 8" id="KW-0349">Heme</keyword>
<proteinExistence type="inferred from homology"/>
<dbReference type="PRINTS" id="PR00385">
    <property type="entry name" value="P450"/>
</dbReference>
<dbReference type="PANTHER" id="PTHR24279">
    <property type="entry name" value="CYTOCHROME P450"/>
    <property type="match status" value="1"/>
</dbReference>
<sequence length="510" mass="59052">MKLNNIFQFAQTNITCLRRVSSINTRAVSSSDADPTFVPKSWDEIPGPTSLPLVGQLHHFLPGGSLYKFEGVRLHRHLYKTYGPIVKLKGLLGGPDNVLLFDAESSAEVFRSENVLPKRPGFFSLEYYRKVVKKQKSKNDKFTGLITDHGIRWKELRSTVNPVMMQPKSIKDFTAPLDEIVQQVIVRIKSLRNKDNMIERKFNEEVMLWMLESFGLIAFGIRLNCFDPNLPEDSAERKLIESIHSFFTVLDKLDFKPSIWRYYPTRTFKRAMQIFETVEYASEELMNKAVKNLNNNNNSNREKGIIEKLLEIDKNMAVFIASDLLFGGIDTVGNMMIAIFYLLANNPEKQHKLRVELRSKGDRRQYLRACIKETMRLLPVTFGNMRETSKEYNLLGYNIPKNTYVITCHQYMSLMECHYPRPQEYIPERWLVDKNDPLYYGNAHPFAMSTFGYGARACVGRRVAELEMELFLTRIIENFHITWVGGPMNIKPSLVNYAVGPFNFVFKDVE</sequence>
<dbReference type="InterPro" id="IPR002401">
    <property type="entry name" value="Cyt_P450_E_grp-I"/>
</dbReference>
<keyword evidence="4 8" id="KW-0479">Metal-binding</keyword>
<evidence type="ECO:0000256" key="8">
    <source>
        <dbReference type="RuleBase" id="RU000461"/>
    </source>
</evidence>
<dbReference type="SUPFAM" id="SSF48264">
    <property type="entry name" value="Cytochrome P450"/>
    <property type="match status" value="1"/>
</dbReference>
<dbReference type="CDD" id="cd11054">
    <property type="entry name" value="CYP24A1-like"/>
    <property type="match status" value="1"/>
</dbReference>
<dbReference type="Pfam" id="PF00067">
    <property type="entry name" value="p450"/>
    <property type="match status" value="1"/>
</dbReference>
<dbReference type="InterPro" id="IPR001128">
    <property type="entry name" value="Cyt_P450"/>
</dbReference>
<keyword evidence="5 8" id="KW-0560">Oxidoreductase</keyword>
<evidence type="ECO:0008006" key="11">
    <source>
        <dbReference type="Google" id="ProtNLM"/>
    </source>
</evidence>
<evidence type="ECO:0000256" key="5">
    <source>
        <dbReference type="ARBA" id="ARBA00023002"/>
    </source>
</evidence>
<dbReference type="InterPro" id="IPR036396">
    <property type="entry name" value="Cyt_P450_sf"/>
</dbReference>
<comment type="similarity">
    <text evidence="2 8">Belongs to the cytochrome P450 family.</text>
</comment>
<dbReference type="PRINTS" id="PR00463">
    <property type="entry name" value="EP450I"/>
</dbReference>
<keyword evidence="10" id="KW-1185">Reference proteome</keyword>
<evidence type="ECO:0000256" key="6">
    <source>
        <dbReference type="ARBA" id="ARBA00023004"/>
    </source>
</evidence>
<dbReference type="Gene3D" id="1.10.630.10">
    <property type="entry name" value="Cytochrome P450"/>
    <property type="match status" value="1"/>
</dbReference>
<evidence type="ECO:0000256" key="2">
    <source>
        <dbReference type="ARBA" id="ARBA00010617"/>
    </source>
</evidence>